<keyword evidence="15" id="KW-0275">Fatty acid biosynthesis</keyword>
<evidence type="ECO:0000256" key="4">
    <source>
        <dbReference type="ARBA" id="ARBA00010284"/>
    </source>
</evidence>
<sequence>MTRPSARALIEATVDPGSFRSWDEPIDRAAYDAGYLAVLRRAQERAGTDEAVLTGRASIRGHAAALVVSEFGFLGGSIGVATAERIVAAVRRATRERLPLIAAPASGGTRMQEGTPAFVRMVEISRAVVAHKAAGLPYLVYLRHPTTGGVFASWGSLGHVAVAEPGALIGFLGPLVYRTLRGEPFPEGVQVAENLVDKGILDAVVPAGELADIAARALALLSGTPGPDAPARAPRAAGGDPGSALTGGDAEASTGERAASRPAGSDAWSSIGSDAWSSITLTRRPDRPGVRELLRHAADDVLPLHGTQLGETDDALLLALTSFSGNPCVLVGQDRRTQSQHRPLGPAALRGARRGMRIAQELRLPLICVIDTPGADLSAAAEEGALAGEIARCLAEMVELTVPTVSVLLGEGTGGGALALLPSRRVIAAGNAWLSPLPPEGASAILHGGPEQAPAVARRQRVRAADLLAEGIVHAVVPEHVPAHEDPAGFARRIADECVRQIALQR</sequence>
<comment type="caution">
    <text evidence="21">The sequence shown here is derived from an EMBL/GenBank/DDBJ whole genome shotgun (WGS) entry which is preliminary data.</text>
</comment>
<dbReference type="Pfam" id="PF03255">
    <property type="entry name" value="ACCA"/>
    <property type="match status" value="1"/>
</dbReference>
<evidence type="ECO:0000256" key="10">
    <source>
        <dbReference type="ARBA" id="ARBA00022741"/>
    </source>
</evidence>
<dbReference type="RefSeq" id="WP_253758780.1">
    <property type="nucleotide sequence ID" value="NZ_BAABKA010000055.1"/>
</dbReference>
<dbReference type="InterPro" id="IPR001095">
    <property type="entry name" value="Acetyl_CoA_COase_a_su"/>
</dbReference>
<feature type="compositionally biased region" description="Low complexity" evidence="18">
    <location>
        <begin position="226"/>
        <end position="238"/>
    </location>
</feature>
<evidence type="ECO:0000313" key="22">
    <source>
        <dbReference type="Proteomes" id="UP001139648"/>
    </source>
</evidence>
<keyword evidence="11" id="KW-0863">Zinc-finger</keyword>
<evidence type="ECO:0000259" key="20">
    <source>
        <dbReference type="PROSITE" id="PS50989"/>
    </source>
</evidence>
<dbReference type="InterPro" id="IPR000438">
    <property type="entry name" value="Acetyl_CoA_COase_Trfase_b_su"/>
</dbReference>
<dbReference type="InterPro" id="IPR029045">
    <property type="entry name" value="ClpP/crotonase-like_dom_sf"/>
</dbReference>
<dbReference type="PROSITE" id="PS50989">
    <property type="entry name" value="COA_CT_CTER"/>
    <property type="match status" value="1"/>
</dbReference>
<comment type="catalytic activity">
    <reaction evidence="17">
        <text>N(6)-carboxybiotinyl-L-lysyl-[protein] + acetyl-CoA = N(6)-biotinyl-L-lysyl-[protein] + malonyl-CoA</text>
        <dbReference type="Rhea" id="RHEA:54728"/>
        <dbReference type="Rhea" id="RHEA-COMP:10505"/>
        <dbReference type="Rhea" id="RHEA-COMP:10506"/>
        <dbReference type="ChEBI" id="CHEBI:57288"/>
        <dbReference type="ChEBI" id="CHEBI:57384"/>
        <dbReference type="ChEBI" id="CHEBI:83144"/>
        <dbReference type="ChEBI" id="CHEBI:83145"/>
        <dbReference type="EC" id="2.1.3.15"/>
    </reaction>
</comment>
<evidence type="ECO:0000256" key="17">
    <source>
        <dbReference type="ARBA" id="ARBA00049152"/>
    </source>
</evidence>
<dbReference type="GO" id="GO:0005524">
    <property type="term" value="F:ATP binding"/>
    <property type="evidence" value="ECO:0007669"/>
    <property type="project" value="UniProtKB-KW"/>
</dbReference>
<evidence type="ECO:0000256" key="18">
    <source>
        <dbReference type="SAM" id="MobiDB-lite"/>
    </source>
</evidence>
<evidence type="ECO:0000256" key="1">
    <source>
        <dbReference type="ARBA" id="ARBA00001947"/>
    </source>
</evidence>
<keyword evidence="11" id="KW-0479">Metal-binding</keyword>
<keyword evidence="8" id="KW-0444">Lipid biosynthesis</keyword>
<evidence type="ECO:0000256" key="9">
    <source>
        <dbReference type="ARBA" id="ARBA00022679"/>
    </source>
</evidence>
<evidence type="ECO:0000256" key="14">
    <source>
        <dbReference type="ARBA" id="ARBA00023098"/>
    </source>
</evidence>
<keyword evidence="11" id="KW-0862">Zinc</keyword>
<evidence type="ECO:0000256" key="13">
    <source>
        <dbReference type="ARBA" id="ARBA00022840"/>
    </source>
</evidence>
<dbReference type="Gene3D" id="3.90.226.10">
    <property type="entry name" value="2-enoyl-CoA Hydratase, Chain A, domain 1"/>
    <property type="match status" value="2"/>
</dbReference>
<reference evidence="21" key="1">
    <citation type="submission" date="2022-06" db="EMBL/GenBank/DDBJ databases">
        <title>Sequencing the genomes of 1000 actinobacteria strains.</title>
        <authorList>
            <person name="Klenk H.-P."/>
        </authorList>
    </citation>
    <scope>NUCLEOTIDE SEQUENCE</scope>
    <source>
        <strain evidence="21">DSM 46694</strain>
    </source>
</reference>
<proteinExistence type="inferred from homology"/>
<dbReference type="Proteomes" id="UP001139648">
    <property type="component" value="Unassembled WGS sequence"/>
</dbReference>
<dbReference type="PROSITE" id="PS50980">
    <property type="entry name" value="COA_CT_NTER"/>
    <property type="match status" value="1"/>
</dbReference>
<keyword evidence="22" id="KW-1185">Reference proteome</keyword>
<dbReference type="EMBL" id="JAMZEB010000002">
    <property type="protein sequence ID" value="MCP2365467.1"/>
    <property type="molecule type" value="Genomic_DNA"/>
</dbReference>
<dbReference type="InterPro" id="IPR011763">
    <property type="entry name" value="COA_CT_C"/>
</dbReference>
<dbReference type="EC" id="2.1.3.15" evidence="6"/>
<dbReference type="InterPro" id="IPR011762">
    <property type="entry name" value="COA_CT_N"/>
</dbReference>
<keyword evidence="12" id="KW-0276">Fatty acid metabolism</keyword>
<comment type="cofactor">
    <cofactor evidence="1">
        <name>Zn(2+)</name>
        <dbReference type="ChEBI" id="CHEBI:29105"/>
    </cofactor>
</comment>
<dbReference type="GO" id="GO:0009317">
    <property type="term" value="C:acetyl-CoA carboxylase complex"/>
    <property type="evidence" value="ECO:0007669"/>
    <property type="project" value="InterPro"/>
</dbReference>
<comment type="subcellular location">
    <subcellularLocation>
        <location evidence="2">Cytoplasm</location>
    </subcellularLocation>
</comment>
<dbReference type="InterPro" id="IPR034733">
    <property type="entry name" value="AcCoA_carboxyl_beta"/>
</dbReference>
<evidence type="ECO:0000256" key="15">
    <source>
        <dbReference type="ARBA" id="ARBA00023160"/>
    </source>
</evidence>
<evidence type="ECO:0000313" key="21">
    <source>
        <dbReference type="EMBL" id="MCP2365467.1"/>
    </source>
</evidence>
<feature type="domain" description="CoA carboxyltransferase C-terminal" evidence="20">
    <location>
        <begin position="263"/>
        <end position="504"/>
    </location>
</feature>
<keyword evidence="13" id="KW-0067">ATP-binding</keyword>
<comment type="similarity">
    <text evidence="3">In the C-terminal section; belongs to the AccA family.</text>
</comment>
<protein>
    <recommendedName>
        <fullName evidence="7">Acetyl-coenzyme A carboxylase carboxyl transferase subunits beta/alpha</fullName>
        <ecNumber evidence="6">2.1.3.15</ecNumber>
    </recommendedName>
</protein>
<accession>A0A9X2K979</accession>
<keyword evidence="10" id="KW-0547">Nucleotide-binding</keyword>
<evidence type="ECO:0000256" key="7">
    <source>
        <dbReference type="ARBA" id="ARBA00018312"/>
    </source>
</evidence>
<dbReference type="PANTHER" id="PTHR42995:SF5">
    <property type="entry name" value="ACETYL-COENZYME A CARBOXYLASE CARBOXYL TRANSFERASE SUBUNIT BETA, CHLOROPLASTIC"/>
    <property type="match status" value="1"/>
</dbReference>
<gene>
    <name evidence="21" type="ORF">HD597_012487</name>
</gene>
<organism evidence="21 22">
    <name type="scientific">Nonomuraea thailandensis</name>
    <dbReference type="NCBI Taxonomy" id="1188745"/>
    <lineage>
        <taxon>Bacteria</taxon>
        <taxon>Bacillati</taxon>
        <taxon>Actinomycetota</taxon>
        <taxon>Actinomycetes</taxon>
        <taxon>Streptosporangiales</taxon>
        <taxon>Streptosporangiaceae</taxon>
        <taxon>Nonomuraea</taxon>
    </lineage>
</organism>
<dbReference type="AlphaFoldDB" id="A0A9X2K979"/>
<dbReference type="GO" id="GO:0008270">
    <property type="term" value="F:zinc ion binding"/>
    <property type="evidence" value="ECO:0007669"/>
    <property type="project" value="UniProtKB-KW"/>
</dbReference>
<keyword evidence="9 21" id="KW-0808">Transferase</keyword>
<dbReference type="PANTHER" id="PTHR42995">
    <property type="entry name" value="ACETYL-COENZYME A CARBOXYLASE CARBOXYL TRANSFERASE SUBUNIT BETA, CHLOROPLASTIC"/>
    <property type="match status" value="1"/>
</dbReference>
<feature type="region of interest" description="Disordered" evidence="18">
    <location>
        <begin position="226"/>
        <end position="268"/>
    </location>
</feature>
<dbReference type="Pfam" id="PF01039">
    <property type="entry name" value="Carboxyl_trans"/>
    <property type="match status" value="1"/>
</dbReference>
<dbReference type="GO" id="GO:0016743">
    <property type="term" value="F:carboxyl- or carbamoyltransferase activity"/>
    <property type="evidence" value="ECO:0007669"/>
    <property type="project" value="InterPro"/>
</dbReference>
<evidence type="ECO:0000256" key="16">
    <source>
        <dbReference type="ARBA" id="ARBA00025280"/>
    </source>
</evidence>
<evidence type="ECO:0000256" key="2">
    <source>
        <dbReference type="ARBA" id="ARBA00004496"/>
    </source>
</evidence>
<dbReference type="GO" id="GO:0006633">
    <property type="term" value="P:fatty acid biosynthetic process"/>
    <property type="evidence" value="ECO:0007669"/>
    <property type="project" value="UniProtKB-KW"/>
</dbReference>
<evidence type="ECO:0000256" key="12">
    <source>
        <dbReference type="ARBA" id="ARBA00022832"/>
    </source>
</evidence>
<comment type="similarity">
    <text evidence="4">In the N-terminal section; belongs to the AccD/PCCB family.</text>
</comment>
<name>A0A9X2K979_9ACTN</name>
<dbReference type="SUPFAM" id="SSF52096">
    <property type="entry name" value="ClpP/crotonase"/>
    <property type="match status" value="2"/>
</dbReference>
<feature type="domain" description="CoA carboxyltransferase N-terminal" evidence="19">
    <location>
        <begin position="1"/>
        <end position="236"/>
    </location>
</feature>
<keyword evidence="21" id="KW-0436">Ligase</keyword>
<keyword evidence="14" id="KW-0443">Lipid metabolism</keyword>
<evidence type="ECO:0000259" key="19">
    <source>
        <dbReference type="PROSITE" id="PS50980"/>
    </source>
</evidence>
<evidence type="ECO:0000256" key="11">
    <source>
        <dbReference type="ARBA" id="ARBA00022771"/>
    </source>
</evidence>
<evidence type="ECO:0000256" key="3">
    <source>
        <dbReference type="ARBA" id="ARBA00006276"/>
    </source>
</evidence>
<evidence type="ECO:0000256" key="5">
    <source>
        <dbReference type="ARBA" id="ARBA00011664"/>
    </source>
</evidence>
<evidence type="ECO:0000256" key="8">
    <source>
        <dbReference type="ARBA" id="ARBA00022516"/>
    </source>
</evidence>
<dbReference type="GO" id="GO:0003989">
    <property type="term" value="F:acetyl-CoA carboxylase activity"/>
    <property type="evidence" value="ECO:0007669"/>
    <property type="project" value="InterPro"/>
</dbReference>
<comment type="subunit">
    <text evidence="5">Acetyl-CoA carboxylase is a heterotetramer composed of biotin carboxyl carrier protein (AccB), biotin carboxylase (AccC) and two subunits of ACCase subunit beta/alpha.</text>
</comment>
<dbReference type="PRINTS" id="PR01070">
    <property type="entry name" value="ACCCTRFRASEB"/>
</dbReference>
<dbReference type="GO" id="GO:2001295">
    <property type="term" value="P:malonyl-CoA biosynthetic process"/>
    <property type="evidence" value="ECO:0007669"/>
    <property type="project" value="TreeGrafter"/>
</dbReference>
<evidence type="ECO:0000256" key="6">
    <source>
        <dbReference type="ARBA" id="ARBA00011883"/>
    </source>
</evidence>
<comment type="function">
    <text evidence="16">Component of the acetyl coenzyme A carboxylase (ACC) complex. Biotin carboxylase (BC) catalyzes the carboxylation of biotin on its carrier protein (BCCP) and then the CO(2) group is transferred by the transcarboxylase to acetyl-CoA to form malonyl-CoA.</text>
</comment>